<comment type="caution">
    <text evidence="2">The sequence shown here is derived from an EMBL/GenBank/DDBJ whole genome shotgun (WGS) entry which is preliminary data.</text>
</comment>
<dbReference type="AlphaFoldDB" id="A0A9P6MIQ2"/>
<sequence>MSLITRPSASSSVSISSSALMDSMGSSQPVFQVSPQILSRQYQQQQQQQQQFSDLETHLIIQKEQQRTCIQKQQQQQRQLLYHHRLHKQKLLSYQQEPWRQSTGMEDRRRGQALPQVWAKDEGVTDGDSQWSVVGSEVHPTVHTITTAATSTPDAADATAGETGQSLPEGGEAVNTNEGSRNVGLVDDIWRMIFYILARDCKDLGRCIQVNRRFH</sequence>
<evidence type="ECO:0000313" key="2">
    <source>
        <dbReference type="EMBL" id="KAG0002907.1"/>
    </source>
</evidence>
<organism evidence="2 3">
    <name type="scientific">Modicella reniformis</name>
    <dbReference type="NCBI Taxonomy" id="1440133"/>
    <lineage>
        <taxon>Eukaryota</taxon>
        <taxon>Fungi</taxon>
        <taxon>Fungi incertae sedis</taxon>
        <taxon>Mucoromycota</taxon>
        <taxon>Mortierellomycotina</taxon>
        <taxon>Mortierellomycetes</taxon>
        <taxon>Mortierellales</taxon>
        <taxon>Mortierellaceae</taxon>
        <taxon>Modicella</taxon>
    </lineage>
</organism>
<protein>
    <submittedName>
        <fullName evidence="2">Uncharacterized protein</fullName>
    </submittedName>
</protein>
<proteinExistence type="predicted"/>
<feature type="compositionally biased region" description="Low complexity" evidence="1">
    <location>
        <begin position="151"/>
        <end position="160"/>
    </location>
</feature>
<evidence type="ECO:0000256" key="1">
    <source>
        <dbReference type="SAM" id="MobiDB-lite"/>
    </source>
</evidence>
<reference evidence="2" key="1">
    <citation type="journal article" date="2020" name="Fungal Divers.">
        <title>Resolving the Mortierellaceae phylogeny through synthesis of multi-gene phylogenetics and phylogenomics.</title>
        <authorList>
            <person name="Vandepol N."/>
            <person name="Liber J."/>
            <person name="Desiro A."/>
            <person name="Na H."/>
            <person name="Kennedy M."/>
            <person name="Barry K."/>
            <person name="Grigoriev I.V."/>
            <person name="Miller A.N."/>
            <person name="O'Donnell K."/>
            <person name="Stajich J.E."/>
            <person name="Bonito G."/>
        </authorList>
    </citation>
    <scope>NUCLEOTIDE SEQUENCE</scope>
    <source>
        <strain evidence="2">MES-2147</strain>
    </source>
</reference>
<dbReference type="EMBL" id="JAAAHW010000397">
    <property type="protein sequence ID" value="KAG0002907.1"/>
    <property type="molecule type" value="Genomic_DNA"/>
</dbReference>
<accession>A0A9P6MIQ2</accession>
<dbReference type="OrthoDB" id="2449135at2759"/>
<gene>
    <name evidence="2" type="ORF">BGZ65_002219</name>
</gene>
<dbReference type="CDD" id="cd09917">
    <property type="entry name" value="F-box_SF"/>
    <property type="match status" value="1"/>
</dbReference>
<evidence type="ECO:0000313" key="3">
    <source>
        <dbReference type="Proteomes" id="UP000749646"/>
    </source>
</evidence>
<name>A0A9P6MIQ2_9FUNG</name>
<feature type="region of interest" description="Disordered" evidence="1">
    <location>
        <begin position="151"/>
        <end position="174"/>
    </location>
</feature>
<feature type="non-terminal residue" evidence="2">
    <location>
        <position position="215"/>
    </location>
</feature>
<keyword evidence="3" id="KW-1185">Reference proteome</keyword>
<dbReference type="Proteomes" id="UP000749646">
    <property type="component" value="Unassembled WGS sequence"/>
</dbReference>